<keyword evidence="2" id="KW-1185">Reference proteome</keyword>
<dbReference type="Proteomes" id="UP001163603">
    <property type="component" value="Chromosome 2"/>
</dbReference>
<name>A0ACC0ZD19_9ROSI</name>
<evidence type="ECO:0000313" key="2">
    <source>
        <dbReference type="Proteomes" id="UP001163603"/>
    </source>
</evidence>
<evidence type="ECO:0000313" key="1">
    <source>
        <dbReference type="EMBL" id="KAJ0048371.1"/>
    </source>
</evidence>
<organism evidence="1 2">
    <name type="scientific">Pistacia integerrima</name>
    <dbReference type="NCBI Taxonomy" id="434235"/>
    <lineage>
        <taxon>Eukaryota</taxon>
        <taxon>Viridiplantae</taxon>
        <taxon>Streptophyta</taxon>
        <taxon>Embryophyta</taxon>
        <taxon>Tracheophyta</taxon>
        <taxon>Spermatophyta</taxon>
        <taxon>Magnoliopsida</taxon>
        <taxon>eudicotyledons</taxon>
        <taxon>Gunneridae</taxon>
        <taxon>Pentapetalae</taxon>
        <taxon>rosids</taxon>
        <taxon>malvids</taxon>
        <taxon>Sapindales</taxon>
        <taxon>Anacardiaceae</taxon>
        <taxon>Pistacia</taxon>
    </lineage>
</organism>
<proteinExistence type="predicted"/>
<dbReference type="EMBL" id="CM047737">
    <property type="protein sequence ID" value="KAJ0048371.1"/>
    <property type="molecule type" value="Genomic_DNA"/>
</dbReference>
<reference evidence="2" key="1">
    <citation type="journal article" date="2023" name="G3 (Bethesda)">
        <title>Genome assembly and association tests identify interacting loci associated with vigor, precocity, and sex in interspecific pistachio rootstocks.</title>
        <authorList>
            <person name="Palmer W."/>
            <person name="Jacygrad E."/>
            <person name="Sagayaradj S."/>
            <person name="Cavanaugh K."/>
            <person name="Han R."/>
            <person name="Bertier L."/>
            <person name="Beede B."/>
            <person name="Kafkas S."/>
            <person name="Golino D."/>
            <person name="Preece J."/>
            <person name="Michelmore R."/>
        </authorList>
    </citation>
    <scope>NUCLEOTIDE SEQUENCE [LARGE SCALE GENOMIC DNA]</scope>
</reference>
<gene>
    <name evidence="1" type="ORF">Pint_16801</name>
</gene>
<accession>A0ACC0ZD19</accession>
<comment type="caution">
    <text evidence="1">The sequence shown here is derived from an EMBL/GenBank/DDBJ whole genome shotgun (WGS) entry which is preliminary data.</text>
</comment>
<protein>
    <submittedName>
        <fullName evidence="1">Uncharacterized protein</fullName>
    </submittedName>
</protein>
<sequence>MNMASLDEKEKPNINFHHHLLKFLKTRMFYWTFRVLYICGINGFKLHSTCLHPLLLLLCSATTIYIGGSKGWSPDSDISTIQARVGDVLGQFSVAPKTMTWKKYTNCYTPPVIQIQRSRIKFITTAAPLSHSSSPVSTGSSFSVENKKELQLERQRMIPGRWIINKMSRRSDSKEIAEQKQTVFHR</sequence>